<gene>
    <name evidence="1" type="ORF">E6W39_34155</name>
</gene>
<dbReference type="Proteomes" id="UP000319103">
    <property type="component" value="Unassembled WGS sequence"/>
</dbReference>
<accession>A0A540WFK2</accession>
<dbReference type="OrthoDB" id="4396369at2"/>
<evidence type="ECO:0000313" key="1">
    <source>
        <dbReference type="EMBL" id="TQF07748.1"/>
    </source>
</evidence>
<sequence>MAVIDFGRTSFPDGAAWHLQISGNLESATMGSLLLLVNERNTTVTEAFERAGKPREVDRIVLSAVYADTARTMIEHALSDDEFVDDAEFSSDSLGATLATLFERLFPGRSISDMRLRRQQSPSLFASEIQEAVKIFEVSR</sequence>
<proteinExistence type="predicted"/>
<name>A0A540WFK2_9ACTN</name>
<organism evidence="1 2">
    <name type="scientific">Kitasatospora acidiphila</name>
    <dbReference type="NCBI Taxonomy" id="2567942"/>
    <lineage>
        <taxon>Bacteria</taxon>
        <taxon>Bacillati</taxon>
        <taxon>Actinomycetota</taxon>
        <taxon>Actinomycetes</taxon>
        <taxon>Kitasatosporales</taxon>
        <taxon>Streptomycetaceae</taxon>
        <taxon>Kitasatospora</taxon>
    </lineage>
</organism>
<reference evidence="1 2" key="1">
    <citation type="submission" date="2019-06" db="EMBL/GenBank/DDBJ databases">
        <title>Description of Kitasatospora acidophila sp. nov. isolated from pine grove soil, and reclassification of Streptomyces novaecaesareae to Kitasatospora novaeceasareae comb. nov.</title>
        <authorList>
            <person name="Kim M.J."/>
        </authorList>
    </citation>
    <scope>NUCLEOTIDE SEQUENCE [LARGE SCALE GENOMIC DNA]</scope>
    <source>
        <strain evidence="1 2">MMS16-CNU292</strain>
    </source>
</reference>
<evidence type="ECO:0000313" key="2">
    <source>
        <dbReference type="Proteomes" id="UP000319103"/>
    </source>
</evidence>
<protein>
    <submittedName>
        <fullName evidence="1">Uncharacterized protein</fullName>
    </submittedName>
</protein>
<dbReference type="EMBL" id="VIGB01000003">
    <property type="protein sequence ID" value="TQF07748.1"/>
    <property type="molecule type" value="Genomic_DNA"/>
</dbReference>
<comment type="caution">
    <text evidence="1">The sequence shown here is derived from an EMBL/GenBank/DDBJ whole genome shotgun (WGS) entry which is preliminary data.</text>
</comment>
<dbReference type="AlphaFoldDB" id="A0A540WFK2"/>
<keyword evidence="2" id="KW-1185">Reference proteome</keyword>